<accession>A0A6A7K333</accession>
<proteinExistence type="predicted"/>
<evidence type="ECO:0000256" key="1">
    <source>
        <dbReference type="SAM" id="Coils"/>
    </source>
</evidence>
<evidence type="ECO:0000256" key="2">
    <source>
        <dbReference type="SAM" id="Phobius"/>
    </source>
</evidence>
<dbReference type="AlphaFoldDB" id="A0A6A7K333"/>
<reference evidence="3 4" key="1">
    <citation type="submission" date="2019-10" db="EMBL/GenBank/DDBJ databases">
        <title>Draft genome sequences of Lactobacillus strains.</title>
        <authorList>
            <person name="Cho G.-S."/>
            <person name="Fagbemigun O."/>
            <person name="Brinks E."/>
            <person name="Franz C.M.A.P."/>
        </authorList>
    </citation>
    <scope>NUCLEOTIDE SEQUENCE [LARGE SCALE GENOMIC DNA]</scope>
    <source>
        <strain evidence="3 4">313</strain>
    </source>
</reference>
<dbReference type="Proteomes" id="UP000430466">
    <property type="component" value="Unassembled WGS sequence"/>
</dbReference>
<name>A0A6A7K333_LACHE</name>
<keyword evidence="2" id="KW-0472">Membrane</keyword>
<feature type="coiled-coil region" evidence="1">
    <location>
        <begin position="58"/>
        <end position="103"/>
    </location>
</feature>
<evidence type="ECO:0000313" key="3">
    <source>
        <dbReference type="EMBL" id="MPW14915.1"/>
    </source>
</evidence>
<evidence type="ECO:0000313" key="4">
    <source>
        <dbReference type="Proteomes" id="UP000430466"/>
    </source>
</evidence>
<feature type="transmembrane region" description="Helical" evidence="2">
    <location>
        <begin position="148"/>
        <end position="169"/>
    </location>
</feature>
<dbReference type="RefSeq" id="WP_152724342.1">
    <property type="nucleotide sequence ID" value="NZ_WHOE01000103.1"/>
</dbReference>
<protein>
    <submittedName>
        <fullName evidence="3">Uncharacterized protein</fullName>
    </submittedName>
</protein>
<organism evidence="3 4">
    <name type="scientific">Lactobacillus helveticus</name>
    <name type="common">Lactobacillus suntoryeus</name>
    <dbReference type="NCBI Taxonomy" id="1587"/>
    <lineage>
        <taxon>Bacteria</taxon>
        <taxon>Bacillati</taxon>
        <taxon>Bacillota</taxon>
        <taxon>Bacilli</taxon>
        <taxon>Lactobacillales</taxon>
        <taxon>Lactobacillaceae</taxon>
        <taxon>Lactobacillus</taxon>
    </lineage>
</organism>
<keyword evidence="2" id="KW-1133">Transmembrane helix</keyword>
<comment type="caution">
    <text evidence="3">The sequence shown here is derived from an EMBL/GenBank/DDBJ whole genome shotgun (WGS) entry which is preliminary data.</text>
</comment>
<dbReference type="EMBL" id="WHOE01000103">
    <property type="protein sequence ID" value="MPW14915.1"/>
    <property type="molecule type" value="Genomic_DNA"/>
</dbReference>
<sequence length="175" mass="20081">MTDVKTIKVISDSSDYEVAKAQIESAIQAQENLKKYVGLQNFSENADSGTRKYSRKIIRDANSEIDRLQQKYSEIKEEEKVAKEHQAETNKKLDKLVKETEKNDLESNKSNNFNDFNDLLAEHEKMGKEIVLLRQEQELQTKKLEKTILQTGVLIAIVVIISIAIHGFTHQMLKC</sequence>
<keyword evidence="1" id="KW-0175">Coiled coil</keyword>
<keyword evidence="2" id="KW-0812">Transmembrane</keyword>
<gene>
    <name evidence="3" type="ORF">GDZ32_08730</name>
</gene>